<name>A0A484SZ10_9ZZZZ</name>
<dbReference type="EC" id="2.8.3.16" evidence="3"/>
<evidence type="ECO:0000313" key="4">
    <source>
        <dbReference type="EMBL" id="VFR70590.1"/>
    </source>
</evidence>
<dbReference type="GO" id="GO:0033608">
    <property type="term" value="F:formyl-CoA transferase activity"/>
    <property type="evidence" value="ECO:0007669"/>
    <property type="project" value="UniProtKB-EC"/>
</dbReference>
<evidence type="ECO:0000313" key="5">
    <source>
        <dbReference type="EMBL" id="VFR73306.1"/>
    </source>
</evidence>
<evidence type="ECO:0000256" key="1">
    <source>
        <dbReference type="ARBA" id="ARBA00022679"/>
    </source>
</evidence>
<dbReference type="Pfam" id="PF02515">
    <property type="entry name" value="CoA_transf_3"/>
    <property type="match status" value="1"/>
</dbReference>
<dbReference type="SUPFAM" id="SSF89796">
    <property type="entry name" value="CoA-transferase family III (CaiB/BaiF)"/>
    <property type="match status" value="1"/>
</dbReference>
<evidence type="ECO:0000313" key="2">
    <source>
        <dbReference type="EMBL" id="VFR40592.1"/>
    </source>
</evidence>
<dbReference type="EMBL" id="CAADIL010000009">
    <property type="protein sequence ID" value="VFR67191.1"/>
    <property type="molecule type" value="Genomic_DNA"/>
</dbReference>
<dbReference type="InterPro" id="IPR044855">
    <property type="entry name" value="CoA-Trfase_III_dom3_sf"/>
</dbReference>
<dbReference type="EMBL" id="CAADIM010000011">
    <property type="protein sequence ID" value="VFR70590.1"/>
    <property type="molecule type" value="Genomic_DNA"/>
</dbReference>
<dbReference type="Gene3D" id="3.30.1540.10">
    <property type="entry name" value="formyl-coa transferase, domain 3"/>
    <property type="match status" value="1"/>
</dbReference>
<proteinExistence type="predicted"/>
<sequence length="406" mass="43377">MTSKKAAMTALEHITVLDLTHMLSGPYGTMLLADLGARTIKVEPPGEGEGTRQLLANSEEYSRDGMGAYFLTLNRNKRSVCIDLKQEAGLAVFLDLVREADVVFDNFSVGVTERLGIDHASLSKVNPRIITCSVTGFGQTGPGTKRPAFDQVVQAMGGGMSITGMAEGGPVRSGIPIGDLGGGLFGAIGVLAALQARAQTGRGQHVDISMLDAQVSLLNYMATMYLMSGIVPARMGNGHFVHVPYNAYPTSDGHVIIACIGDAFFERFLDVLDLPELRKPEYRKQPGRYADKDRIDGLIAAETRGNTTAHWLARLQQARIPCGPVNDFAQSLGDPQVQARDMVVPVTLRTGETLKMPGNPVKLSETATSAYAAPPALGEHTQSVLAEVLRYDAARIDALRAQGAVA</sequence>
<dbReference type="AlphaFoldDB" id="A0A484SZ10"/>
<protein>
    <submittedName>
        <fullName evidence="3">L-carnitine dehydratase/bile acid-inducible protein F</fullName>
        <ecNumber evidence="3">2.8.3.16</ecNumber>
    </submittedName>
</protein>
<evidence type="ECO:0000313" key="3">
    <source>
        <dbReference type="EMBL" id="VFR67191.1"/>
    </source>
</evidence>
<reference evidence="3" key="1">
    <citation type="submission" date="2019-03" db="EMBL/GenBank/DDBJ databases">
        <authorList>
            <person name="Danneels B."/>
        </authorList>
    </citation>
    <scope>NUCLEOTIDE SEQUENCE</scope>
</reference>
<gene>
    <name evidence="2" type="ORF">ANDA3_0140</name>
    <name evidence="3" type="ORF">DAR2_0012</name>
    <name evidence="5" type="ORF">DAR3_4457</name>
    <name evidence="4" type="ORF">ISE1_4366</name>
    <name evidence="6" type="ORF">ISE2_4348</name>
</gene>
<dbReference type="EMBL" id="CAADIJ010000018">
    <property type="protein sequence ID" value="VFR73306.1"/>
    <property type="molecule type" value="Genomic_DNA"/>
</dbReference>
<dbReference type="PANTHER" id="PTHR48207">
    <property type="entry name" value="SUCCINATE--HYDROXYMETHYLGLUTARATE COA-TRANSFERASE"/>
    <property type="match status" value="1"/>
</dbReference>
<organism evidence="3">
    <name type="scientific">plant metagenome</name>
    <dbReference type="NCBI Taxonomy" id="1297885"/>
    <lineage>
        <taxon>unclassified sequences</taxon>
        <taxon>metagenomes</taxon>
        <taxon>organismal metagenomes</taxon>
    </lineage>
</organism>
<evidence type="ECO:0000313" key="6">
    <source>
        <dbReference type="EMBL" id="VFR82813.1"/>
    </source>
</evidence>
<dbReference type="InterPro" id="IPR050483">
    <property type="entry name" value="CoA-transferase_III_domain"/>
</dbReference>
<dbReference type="InterPro" id="IPR003673">
    <property type="entry name" value="CoA-Trfase_fam_III"/>
</dbReference>
<accession>A0A484SZ10</accession>
<dbReference type="Gene3D" id="3.40.50.10540">
    <property type="entry name" value="Crotonobetainyl-coa:carnitine coa-transferase, domain 1"/>
    <property type="match status" value="1"/>
</dbReference>
<dbReference type="EMBL" id="CAADIC010000026">
    <property type="protein sequence ID" value="VFR40592.1"/>
    <property type="molecule type" value="Genomic_DNA"/>
</dbReference>
<keyword evidence="1 3" id="KW-0808">Transferase</keyword>
<dbReference type="InterPro" id="IPR023606">
    <property type="entry name" value="CoA-Trfase_III_dom_1_sf"/>
</dbReference>
<dbReference type="EMBL" id="CAADIN010000009">
    <property type="protein sequence ID" value="VFR82813.1"/>
    <property type="molecule type" value="Genomic_DNA"/>
</dbReference>
<dbReference type="PANTHER" id="PTHR48207:SF3">
    <property type="entry name" value="SUCCINATE--HYDROXYMETHYLGLUTARATE COA-TRANSFERASE"/>
    <property type="match status" value="1"/>
</dbReference>